<evidence type="ECO:0000256" key="7">
    <source>
        <dbReference type="ARBA" id="ARBA00023116"/>
    </source>
</evidence>
<dbReference type="PANTHER" id="PTHR43371">
    <property type="entry name" value="VITAMIN B12-DEPENDENT RIBONUCLEOTIDE REDUCTASE"/>
    <property type="match status" value="1"/>
</dbReference>
<feature type="domain" description="Ribonucleotide reductase large subunit N-terminal" evidence="12">
    <location>
        <begin position="29"/>
        <end position="107"/>
    </location>
</feature>
<keyword evidence="15" id="KW-1185">Reference proteome</keyword>
<dbReference type="Pfam" id="PF00317">
    <property type="entry name" value="Ribonuc_red_lgN"/>
    <property type="match status" value="1"/>
</dbReference>
<dbReference type="GO" id="GO:0005524">
    <property type="term" value="F:ATP binding"/>
    <property type="evidence" value="ECO:0007669"/>
    <property type="project" value="InterPro"/>
</dbReference>
<dbReference type="Pfam" id="PF02867">
    <property type="entry name" value="Ribonuc_red_lgC"/>
    <property type="match status" value="1"/>
</dbReference>
<evidence type="ECO:0000256" key="6">
    <source>
        <dbReference type="ARBA" id="ARBA00023002"/>
    </source>
</evidence>
<evidence type="ECO:0000313" key="14">
    <source>
        <dbReference type="EMBL" id="PQL95072.1"/>
    </source>
</evidence>
<reference evidence="14 15" key="1">
    <citation type="submission" date="2018-02" db="EMBL/GenBank/DDBJ databases">
        <title>Genome sequences of Apibacter spp., gut symbionts of Asian honey bees.</title>
        <authorList>
            <person name="Kwong W.K."/>
            <person name="Steele M.I."/>
            <person name="Moran N.A."/>
        </authorList>
    </citation>
    <scope>NUCLEOTIDE SEQUENCE [LARGE SCALE GENOMIC DNA]</scope>
    <source>
        <strain evidence="15">wkB301</strain>
    </source>
</reference>
<dbReference type="PRINTS" id="PR01183">
    <property type="entry name" value="RIBORDTASEM1"/>
</dbReference>
<dbReference type="InterPro" id="IPR000788">
    <property type="entry name" value="RNR_lg_C"/>
</dbReference>
<keyword evidence="5 11" id="KW-0547">Nucleotide-binding</keyword>
<dbReference type="GO" id="GO:0004748">
    <property type="term" value="F:ribonucleoside-diphosphate reductase activity, thioredoxin disulfide as acceptor"/>
    <property type="evidence" value="ECO:0007669"/>
    <property type="project" value="UniProtKB-EC"/>
</dbReference>
<dbReference type="Gene3D" id="3.20.70.20">
    <property type="match status" value="1"/>
</dbReference>
<keyword evidence="6 11" id="KW-0560">Oxidoreductase</keyword>
<dbReference type="AlphaFoldDB" id="A0A2S8AG31"/>
<dbReference type="GO" id="GO:0009263">
    <property type="term" value="P:deoxyribonucleotide biosynthetic process"/>
    <property type="evidence" value="ECO:0007669"/>
    <property type="project" value="UniProtKB-KW"/>
</dbReference>
<comment type="similarity">
    <text evidence="2 11">Belongs to the ribonucleoside diphosphate reductase class-2 family.</text>
</comment>
<keyword evidence="9 11" id="KW-0170">Cobalt</keyword>
<comment type="cofactor">
    <cofactor evidence="1 11">
        <name>adenosylcob(III)alamin</name>
        <dbReference type="ChEBI" id="CHEBI:18408"/>
    </cofactor>
</comment>
<dbReference type="OrthoDB" id="9762933at2"/>
<keyword evidence="3 11" id="KW-0846">Cobalamin</keyword>
<comment type="function">
    <text evidence="11">Catalyzes the reduction of ribonucleotides to deoxyribonucleotides. May function to provide a pool of deoxyribonucleotide precursors for DNA repair during oxygen limitation and/or for immediate growth after restoration of oxygen.</text>
</comment>
<comment type="catalytic activity">
    <reaction evidence="10 11">
        <text>a 2'-deoxyribonucleoside 5'-diphosphate + [thioredoxin]-disulfide + H2O = a ribonucleoside 5'-diphosphate + [thioredoxin]-dithiol</text>
        <dbReference type="Rhea" id="RHEA:23252"/>
        <dbReference type="Rhea" id="RHEA-COMP:10698"/>
        <dbReference type="Rhea" id="RHEA-COMP:10700"/>
        <dbReference type="ChEBI" id="CHEBI:15377"/>
        <dbReference type="ChEBI" id="CHEBI:29950"/>
        <dbReference type="ChEBI" id="CHEBI:50058"/>
        <dbReference type="ChEBI" id="CHEBI:57930"/>
        <dbReference type="ChEBI" id="CHEBI:73316"/>
        <dbReference type="EC" id="1.17.4.1"/>
    </reaction>
</comment>
<evidence type="ECO:0000256" key="2">
    <source>
        <dbReference type="ARBA" id="ARBA00007405"/>
    </source>
</evidence>
<evidence type="ECO:0000256" key="1">
    <source>
        <dbReference type="ARBA" id="ARBA00001922"/>
    </source>
</evidence>
<evidence type="ECO:0000256" key="11">
    <source>
        <dbReference type="RuleBase" id="RU364064"/>
    </source>
</evidence>
<dbReference type="SUPFAM" id="SSF51998">
    <property type="entry name" value="PFL-like glycyl radical enzymes"/>
    <property type="match status" value="1"/>
</dbReference>
<dbReference type="EC" id="1.17.4.1" evidence="11"/>
<keyword evidence="4 11" id="KW-0237">DNA synthesis</keyword>
<proteinExistence type="inferred from homology"/>
<evidence type="ECO:0000256" key="8">
    <source>
        <dbReference type="ARBA" id="ARBA00023157"/>
    </source>
</evidence>
<feature type="domain" description="Ribonucleotide reductase large subunit C-terminal" evidence="13">
    <location>
        <begin position="125"/>
        <end position="641"/>
    </location>
</feature>
<accession>A0A2S8AG31</accession>
<dbReference type="InterPro" id="IPR013509">
    <property type="entry name" value="RNR_lsu_N"/>
</dbReference>
<evidence type="ECO:0000313" key="15">
    <source>
        <dbReference type="Proteomes" id="UP000238042"/>
    </source>
</evidence>
<dbReference type="InterPro" id="IPR013344">
    <property type="entry name" value="RNR_NrdJ/NrdZ"/>
</dbReference>
<evidence type="ECO:0000256" key="4">
    <source>
        <dbReference type="ARBA" id="ARBA00022634"/>
    </source>
</evidence>
<dbReference type="CDD" id="cd02888">
    <property type="entry name" value="RNR_II_dimer"/>
    <property type="match status" value="1"/>
</dbReference>
<keyword evidence="7" id="KW-0215">Deoxyribonucleotide synthesis</keyword>
<dbReference type="Proteomes" id="UP000238042">
    <property type="component" value="Unassembled WGS sequence"/>
</dbReference>
<dbReference type="InterPro" id="IPR050862">
    <property type="entry name" value="RdRp_reductase_class-2"/>
</dbReference>
<name>A0A2S8AG31_9FLAO</name>
<gene>
    <name evidence="14" type="ORF">C4S77_02340</name>
</gene>
<protein>
    <recommendedName>
        <fullName evidence="11">Vitamin B12-dependent ribonucleotide reductase</fullName>
        <ecNumber evidence="11">1.17.4.1</ecNumber>
    </recommendedName>
</protein>
<comment type="caution">
    <text evidence="14">The sequence shown here is derived from an EMBL/GenBank/DDBJ whole genome shotgun (WGS) entry which is preliminary data.</text>
</comment>
<dbReference type="PANTHER" id="PTHR43371:SF1">
    <property type="entry name" value="RIBONUCLEOSIDE-DIPHOSPHATE REDUCTASE"/>
    <property type="match status" value="1"/>
</dbReference>
<dbReference type="GO" id="GO:0071897">
    <property type="term" value="P:DNA biosynthetic process"/>
    <property type="evidence" value="ECO:0007669"/>
    <property type="project" value="UniProtKB-KW"/>
</dbReference>
<dbReference type="RefSeq" id="WP_105245798.1">
    <property type="nucleotide sequence ID" value="NZ_PSZM01000002.1"/>
</dbReference>
<dbReference type="NCBIfam" id="TIGR02504">
    <property type="entry name" value="NrdJ_Z"/>
    <property type="match status" value="1"/>
</dbReference>
<sequence length="858" mass="98127">MLSTQREKPDNQVSEEFVKEKSMQYFQGDELAATTWMKKYAVKNEKGEYIESSPEDMHRRMAKEFARIEGNLKSENKEGLSPYGKKREFLTEEKIFSLFDKFKYVIPQGSVMSALGNKYIIASLSNCVVVPPIYDSYGGIMYTDEQLTQLFKRRCGVGVDISNLRPKNAHVSNSAGTTTGAVSFMERFSNTTREVAQNGRRGALMLTIDIAHPDVEDFIVSKQDLSKITGANISVRLSDEFMKAVINNKDYIHKWPIDSKEPIYTKKVKARELWNTIIECAHNTAEPGLIFWDRQHKYSTSSIYPGFKNDSTNPCSEIAMQGGDSCRLIAINLFSFVENPFTKEAHFDFNKFYEITYESQRLNDDLVELELESVNRILKKIKSDPEPGFIKRNEIETWELLRDTGKRGRRTGLGFTALADAIAAMGYKYSSDEALHFAEEIMKTKCRAEFDSSIDMAIERGKFEAWEPKYDNASEFIQMLHEEMPELYNRMMKYGRRNISLSTVAPTGTLSMLAQTSSGIEPVFLLGYKRRRKVNANDPKAKISFIDDMGDAFEEFDVWHPKLQDWMKITGETDVSKSPYAGSTSPEIDWIKRVKMQALIQKYTTHSISSTINLPSDVSVEKVGEIYIESWKQGLKGITVYRDGSRSGVLISNDKDFKENTKEKKEKSSEESIDITHAPKRPKKLEADIIRFQNEYEKWLAVIGLIDEKPYEIFTGKMEDAFNLPAYVNKGWIVKNKGEENDENSRYDFQYIDKEGYRITIEGLSRSFDKEYWNYAKLISGILRHGMPINNVVDVINGLNLYDENINTWKNGVARALKKYIPDGTKVDKECPNCGDPEGLIYEEGCLHCKSCGYSKCG</sequence>
<evidence type="ECO:0000256" key="3">
    <source>
        <dbReference type="ARBA" id="ARBA00022628"/>
    </source>
</evidence>
<keyword evidence="8" id="KW-1015">Disulfide bond</keyword>
<evidence type="ECO:0000259" key="13">
    <source>
        <dbReference type="Pfam" id="PF02867"/>
    </source>
</evidence>
<evidence type="ECO:0000256" key="10">
    <source>
        <dbReference type="ARBA" id="ARBA00047754"/>
    </source>
</evidence>
<dbReference type="GO" id="GO:0031419">
    <property type="term" value="F:cobalamin binding"/>
    <property type="evidence" value="ECO:0007669"/>
    <property type="project" value="UniProtKB-KW"/>
</dbReference>
<organism evidence="14 15">
    <name type="scientific">Apibacter adventoris</name>
    <dbReference type="NCBI Taxonomy" id="1679466"/>
    <lineage>
        <taxon>Bacteria</taxon>
        <taxon>Pseudomonadati</taxon>
        <taxon>Bacteroidota</taxon>
        <taxon>Flavobacteriia</taxon>
        <taxon>Flavobacteriales</taxon>
        <taxon>Weeksellaceae</taxon>
        <taxon>Apibacter</taxon>
    </lineage>
</organism>
<evidence type="ECO:0000256" key="5">
    <source>
        <dbReference type="ARBA" id="ARBA00022741"/>
    </source>
</evidence>
<evidence type="ECO:0000256" key="9">
    <source>
        <dbReference type="ARBA" id="ARBA00023285"/>
    </source>
</evidence>
<evidence type="ECO:0000259" key="12">
    <source>
        <dbReference type="Pfam" id="PF00317"/>
    </source>
</evidence>
<dbReference type="EMBL" id="PSZM01000002">
    <property type="protein sequence ID" value="PQL95072.1"/>
    <property type="molecule type" value="Genomic_DNA"/>
</dbReference>